<evidence type="ECO:0000256" key="6">
    <source>
        <dbReference type="ARBA" id="ARBA00023242"/>
    </source>
</evidence>
<dbReference type="Gene3D" id="2.130.10.10">
    <property type="entry name" value="YVTN repeat-like/Quinoprotein amine dehydrogenase"/>
    <property type="match status" value="3"/>
</dbReference>
<evidence type="ECO:0000256" key="2">
    <source>
        <dbReference type="ARBA" id="ARBA00005649"/>
    </source>
</evidence>
<dbReference type="SUPFAM" id="SSF50978">
    <property type="entry name" value="WD40 repeat-like"/>
    <property type="match status" value="1"/>
</dbReference>
<name>A0A835P1X6_9PASS</name>
<dbReference type="InterPro" id="IPR015943">
    <property type="entry name" value="WD40/YVTN_repeat-like_dom_sf"/>
</dbReference>
<comment type="similarity">
    <text evidence="2">Belongs to the WD repeat DCAF13/WDSOF1 family.</text>
</comment>
<evidence type="ECO:0000256" key="5">
    <source>
        <dbReference type="ARBA" id="ARBA00022737"/>
    </source>
</evidence>
<dbReference type="PROSITE" id="PS50082">
    <property type="entry name" value="WD_REPEATS_2"/>
    <property type="match status" value="2"/>
</dbReference>
<keyword evidence="7" id="KW-0687">Ribonucleoprotein</keyword>
<dbReference type="PANTHER" id="PTHR22851">
    <property type="entry name" value="U3 SMALL NUCLEOLAR RNA U3 SNORNA ASSOCIATED PROTEIN"/>
    <property type="match status" value="1"/>
</dbReference>
<dbReference type="Pfam" id="PF04158">
    <property type="entry name" value="Sof1"/>
    <property type="match status" value="1"/>
</dbReference>
<proteinExistence type="inferred from homology"/>
<reference evidence="11 12" key="2">
    <citation type="journal article" date="2021" name="J. Hered.">
        <title>Feather Gene Expression Elucidates the Developmental Basis of Plumage Iridescence in African Starlings.</title>
        <authorList>
            <person name="Rubenstein D.R."/>
            <person name="Corvelo A."/>
            <person name="MacManes M.D."/>
            <person name="Maia R."/>
            <person name="Narzisi G."/>
            <person name="Rousaki A."/>
            <person name="Vandenabeele P."/>
            <person name="Shawkey M.D."/>
            <person name="Solomon J."/>
        </authorList>
    </citation>
    <scope>NUCLEOTIDE SEQUENCE [LARGE SCALE GENOMIC DNA]</scope>
    <source>
        <strain evidence="11">SS15</strain>
    </source>
</reference>
<dbReference type="InterPro" id="IPR001680">
    <property type="entry name" value="WD40_rpt"/>
</dbReference>
<feature type="repeat" description="WD" evidence="8">
    <location>
        <begin position="241"/>
        <end position="282"/>
    </location>
</feature>
<dbReference type="Pfam" id="PF00400">
    <property type="entry name" value="WD40"/>
    <property type="match status" value="3"/>
</dbReference>
<gene>
    <name evidence="11" type="ORF">IHE44_0001188</name>
    <name evidence="10" type="ORF">IHE44_001011</name>
</gene>
<evidence type="ECO:0000259" key="9">
    <source>
        <dbReference type="Pfam" id="PF04158"/>
    </source>
</evidence>
<accession>A0A835P1X6</accession>
<dbReference type="SMART" id="SM00320">
    <property type="entry name" value="WD40"/>
    <property type="match status" value="5"/>
</dbReference>
<evidence type="ECO:0000256" key="1">
    <source>
        <dbReference type="ARBA" id="ARBA00004604"/>
    </source>
</evidence>
<dbReference type="InterPro" id="IPR036322">
    <property type="entry name" value="WD40_repeat_dom_sf"/>
</dbReference>
<dbReference type="InterPro" id="IPR051733">
    <property type="entry name" value="WD_repeat_DCAF13/WDSOF1"/>
</dbReference>
<protein>
    <recommendedName>
        <fullName evidence="9">Sof1-like protein domain-containing protein</fullName>
    </recommendedName>
</protein>
<reference evidence="11" key="3">
    <citation type="submission" date="2022-01" db="EMBL/GenBank/DDBJ databases">
        <authorList>
            <person name="Rubenstein D.R."/>
        </authorList>
    </citation>
    <scope>NUCLEOTIDE SEQUENCE</scope>
    <source>
        <strain evidence="11">SS15</strain>
        <tissue evidence="11">Liver</tissue>
    </source>
</reference>
<keyword evidence="3" id="KW-0698">rRNA processing</keyword>
<evidence type="ECO:0000256" key="8">
    <source>
        <dbReference type="PROSITE-ProRule" id="PRU00221"/>
    </source>
</evidence>
<evidence type="ECO:0000313" key="12">
    <source>
        <dbReference type="Proteomes" id="UP000618051"/>
    </source>
</evidence>
<keyword evidence="12" id="KW-1185">Reference proteome</keyword>
<evidence type="ECO:0000313" key="11">
    <source>
        <dbReference type="EMBL" id="KAI1243558.1"/>
    </source>
</evidence>
<dbReference type="InterPro" id="IPR007287">
    <property type="entry name" value="Sof1"/>
</dbReference>
<dbReference type="GO" id="GO:0032040">
    <property type="term" value="C:small-subunit processome"/>
    <property type="evidence" value="ECO:0007669"/>
    <property type="project" value="TreeGrafter"/>
</dbReference>
<feature type="repeat" description="WD" evidence="8">
    <location>
        <begin position="198"/>
        <end position="239"/>
    </location>
</feature>
<dbReference type="EMBL" id="JADDUC010000012">
    <property type="protein sequence ID" value="KAG0129415.1"/>
    <property type="molecule type" value="Genomic_DNA"/>
</dbReference>
<dbReference type="AlphaFoldDB" id="A0A835P1X6"/>
<comment type="caution">
    <text evidence="10">The sequence shown here is derived from an EMBL/GenBank/DDBJ whole genome shotgun (WGS) entry which is preliminary data.</text>
</comment>
<keyword evidence="4 8" id="KW-0853">WD repeat</keyword>
<comment type="subcellular location">
    <subcellularLocation>
        <location evidence="1">Nucleus</location>
        <location evidence="1">Nucleolus</location>
    </subcellularLocation>
</comment>
<evidence type="ECO:0000256" key="4">
    <source>
        <dbReference type="ARBA" id="ARBA00022574"/>
    </source>
</evidence>
<feature type="domain" description="Sof1-like protein" evidence="9">
    <location>
        <begin position="274"/>
        <end position="360"/>
    </location>
</feature>
<organism evidence="10">
    <name type="scientific">Lamprotornis superbus</name>
    <dbReference type="NCBI Taxonomy" id="245042"/>
    <lineage>
        <taxon>Eukaryota</taxon>
        <taxon>Metazoa</taxon>
        <taxon>Chordata</taxon>
        <taxon>Craniata</taxon>
        <taxon>Vertebrata</taxon>
        <taxon>Euteleostomi</taxon>
        <taxon>Archelosauria</taxon>
        <taxon>Archosauria</taxon>
        <taxon>Dinosauria</taxon>
        <taxon>Saurischia</taxon>
        <taxon>Theropoda</taxon>
        <taxon>Coelurosauria</taxon>
        <taxon>Aves</taxon>
        <taxon>Neognathae</taxon>
        <taxon>Neoaves</taxon>
        <taxon>Telluraves</taxon>
        <taxon>Australaves</taxon>
        <taxon>Passeriformes</taxon>
        <taxon>Sturnidae</taxon>
        <taxon>Lamprotornis</taxon>
    </lineage>
</organism>
<keyword evidence="5" id="KW-0677">Repeat</keyword>
<evidence type="ECO:0000256" key="7">
    <source>
        <dbReference type="ARBA" id="ARBA00023274"/>
    </source>
</evidence>
<dbReference type="PANTHER" id="PTHR22851:SF0">
    <property type="entry name" value="DDB1- AND CUL4-ASSOCIATED FACTOR 13"/>
    <property type="match status" value="1"/>
</dbReference>
<dbReference type="EMBL" id="JADDUC020000001">
    <property type="protein sequence ID" value="KAI1243558.1"/>
    <property type="molecule type" value="Genomic_DNA"/>
</dbReference>
<reference evidence="10" key="1">
    <citation type="submission" date="2020-10" db="EMBL/GenBank/DDBJ databases">
        <title>Feather gene expression reveals the developmental basis of iridescence in African starlings.</title>
        <authorList>
            <person name="Rubenstein D.R."/>
        </authorList>
    </citation>
    <scope>NUCLEOTIDE SEQUENCE</scope>
    <source>
        <strain evidence="10">SS15</strain>
        <tissue evidence="10">Liver</tissue>
    </source>
</reference>
<dbReference type="OrthoDB" id="10249065at2759"/>
<evidence type="ECO:0000313" key="10">
    <source>
        <dbReference type="EMBL" id="KAG0129415.1"/>
    </source>
</evidence>
<dbReference type="Proteomes" id="UP000618051">
    <property type="component" value="Unassembled WGS sequence"/>
</dbReference>
<evidence type="ECO:0000256" key="3">
    <source>
        <dbReference type="ARBA" id="ARBA00022552"/>
    </source>
</evidence>
<dbReference type="GO" id="GO:0000462">
    <property type="term" value="P:maturation of SSU-rRNA from tricistronic rRNA transcript (SSU-rRNA, 5.8S rRNA, LSU-rRNA)"/>
    <property type="evidence" value="ECO:0007669"/>
    <property type="project" value="TreeGrafter"/>
</dbReference>
<sequence>MARKCMSCTSVKIWNLTKRQCIRTIQAHEGFVRGMCARFCGTSFFTLSVSETGKAFWVKIDSGLGEGKVVVGDDKTVKQWKMESPEYGEEEEPIHTILGKTVFTGIDHHWKEPVFATCGHQVDIWDEQRTSPKCSLTWGFDSISSVKFNPIETYLLGSCASDRNIVLYDMRKSTPLKKKETSLYTFDMRFLESPVMVHMDHVSAVLDVDYSPTGKEFVSASFDKSIRIFPVDKGHSREVYHTKRMQHVITVKWTADNKYILCGSDEMNIRLWKANASEKLGVLAPREKAAMNYNQKLKEKFQFHPQIRRIAQHRHLPKSIYCQIKEQRIMREARRRKELNRRKHSKPGSVPFVPERKKHIVAVKEIQQDFQASVNMPMNLHCGVRRIWDALRERKPGLKNSWRMRNQERQRGICPDRGWGRFHTLRGVKDTPARSWNSRSVGLDSHG</sequence>
<keyword evidence="6" id="KW-0539">Nucleus</keyword>